<protein>
    <recommendedName>
        <fullName evidence="4">Secreted protein</fullName>
    </recommendedName>
</protein>
<organism evidence="2 3">
    <name type="scientific">Streptomyces roseoverticillatus</name>
    <dbReference type="NCBI Taxonomy" id="66429"/>
    <lineage>
        <taxon>Bacteria</taxon>
        <taxon>Bacillati</taxon>
        <taxon>Actinomycetota</taxon>
        <taxon>Actinomycetes</taxon>
        <taxon>Kitasatosporales</taxon>
        <taxon>Streptomycetaceae</taxon>
        <taxon>Streptomyces</taxon>
    </lineage>
</organism>
<accession>A0ABV3J373</accession>
<gene>
    <name evidence="2" type="ORF">AB0L03_27350</name>
</gene>
<evidence type="ECO:0000313" key="2">
    <source>
        <dbReference type="EMBL" id="MEV4926501.1"/>
    </source>
</evidence>
<evidence type="ECO:0000256" key="1">
    <source>
        <dbReference type="SAM" id="SignalP"/>
    </source>
</evidence>
<evidence type="ECO:0000313" key="3">
    <source>
        <dbReference type="Proteomes" id="UP001552479"/>
    </source>
</evidence>
<dbReference type="RefSeq" id="WP_366089889.1">
    <property type="nucleotide sequence ID" value="NZ_JBFASG010000035.1"/>
</dbReference>
<keyword evidence="1" id="KW-0732">Signal</keyword>
<proteinExistence type="predicted"/>
<reference evidence="2 3" key="1">
    <citation type="submission" date="2024-06" db="EMBL/GenBank/DDBJ databases">
        <title>The Natural Products Discovery Center: Release of the First 8490 Sequenced Strains for Exploring Actinobacteria Biosynthetic Diversity.</title>
        <authorList>
            <person name="Kalkreuter E."/>
            <person name="Kautsar S.A."/>
            <person name="Yang D."/>
            <person name="Bader C.D."/>
            <person name="Teijaro C.N."/>
            <person name="Fluegel L."/>
            <person name="Davis C.M."/>
            <person name="Simpson J.R."/>
            <person name="Lauterbach L."/>
            <person name="Steele A.D."/>
            <person name="Gui C."/>
            <person name="Meng S."/>
            <person name="Li G."/>
            <person name="Viehrig K."/>
            <person name="Ye F."/>
            <person name="Su P."/>
            <person name="Kiefer A.F."/>
            <person name="Nichols A."/>
            <person name="Cepeda A.J."/>
            <person name="Yan W."/>
            <person name="Fan B."/>
            <person name="Jiang Y."/>
            <person name="Adhikari A."/>
            <person name="Zheng C.-J."/>
            <person name="Schuster L."/>
            <person name="Cowan T.M."/>
            <person name="Smanski M.J."/>
            <person name="Chevrette M.G."/>
            <person name="De Carvalho L.P.S."/>
            <person name="Shen B."/>
        </authorList>
    </citation>
    <scope>NUCLEOTIDE SEQUENCE [LARGE SCALE GENOMIC DNA]</scope>
    <source>
        <strain evidence="2 3">NPDC053791</strain>
    </source>
</reference>
<feature type="chain" id="PRO_5045257087" description="Secreted protein" evidence="1">
    <location>
        <begin position="30"/>
        <end position="144"/>
    </location>
</feature>
<feature type="signal peptide" evidence="1">
    <location>
        <begin position="1"/>
        <end position="29"/>
    </location>
</feature>
<comment type="caution">
    <text evidence="2">The sequence shown here is derived from an EMBL/GenBank/DDBJ whole genome shotgun (WGS) entry which is preliminary data.</text>
</comment>
<dbReference type="Proteomes" id="UP001552479">
    <property type="component" value="Unassembled WGS sequence"/>
</dbReference>
<name>A0ABV3J373_9ACTN</name>
<keyword evidence="3" id="KW-1185">Reference proteome</keyword>
<evidence type="ECO:0008006" key="4">
    <source>
        <dbReference type="Google" id="ProtNLM"/>
    </source>
</evidence>
<sequence>MLSLKRIKAAAVAIATLAGLAVAVTPAQAADACTAGGGGKYICDYGVKDHALPNGEKEQFLVGLDYAVWTRWTISRQWTGWVSMGKPDPFGSARATSAINVVDEQHQDGFRTIIVLRNSNGATVSKTRPALGANWWQWDFPHCC</sequence>
<dbReference type="EMBL" id="JBFASG010000035">
    <property type="protein sequence ID" value="MEV4926501.1"/>
    <property type="molecule type" value="Genomic_DNA"/>
</dbReference>